<feature type="compositionally biased region" description="Polar residues" evidence="1">
    <location>
        <begin position="80"/>
        <end position="98"/>
    </location>
</feature>
<evidence type="ECO:0000259" key="2">
    <source>
        <dbReference type="PROSITE" id="PS50103"/>
    </source>
</evidence>
<evidence type="ECO:0000256" key="1">
    <source>
        <dbReference type="SAM" id="MobiDB-lite"/>
    </source>
</evidence>
<evidence type="ECO:0000313" key="3">
    <source>
        <dbReference type="EMBL" id="PJE78260.1"/>
    </source>
</evidence>
<name>A0A2H9T4V0_9ZZZZ</name>
<feature type="compositionally biased region" description="Polar residues" evidence="1">
    <location>
        <begin position="22"/>
        <end position="39"/>
    </location>
</feature>
<dbReference type="PANTHER" id="PTHR35558">
    <property type="entry name" value="SGNH_HYDRO DOMAIN-CONTAINING PROTEIN"/>
    <property type="match status" value="1"/>
</dbReference>
<dbReference type="AlphaFoldDB" id="A0A2H9T4V0"/>
<dbReference type="InterPro" id="IPR000571">
    <property type="entry name" value="Znf_CCCH"/>
</dbReference>
<reference evidence="3" key="1">
    <citation type="journal article" date="2017" name="Appl. Environ. Microbiol.">
        <title>Molecular characterization of an Endozoicomonas-like organism causing infection in king scallop Pecten maximus L.</title>
        <authorList>
            <person name="Cano I."/>
            <person name="van Aerle R."/>
            <person name="Ross S."/>
            <person name="Verner-Jeffreys D.W."/>
            <person name="Paley R.K."/>
            <person name="Rimmer G."/>
            <person name="Ryder D."/>
            <person name="Hooper P."/>
            <person name="Stone D."/>
            <person name="Feist S.W."/>
        </authorList>
    </citation>
    <scope>NUCLEOTIDE SEQUENCE</scope>
</reference>
<feature type="region of interest" description="Disordered" evidence="1">
    <location>
        <begin position="80"/>
        <end position="101"/>
    </location>
</feature>
<dbReference type="EMBL" id="NSIT01000219">
    <property type="protein sequence ID" value="PJE78260.1"/>
    <property type="molecule type" value="Genomic_DNA"/>
</dbReference>
<comment type="caution">
    <text evidence="3">The sequence shown here is derived from an EMBL/GenBank/DDBJ whole genome shotgun (WGS) entry which is preliminary data.</text>
</comment>
<feature type="domain" description="C3H1-type" evidence="2">
    <location>
        <begin position="393"/>
        <end position="415"/>
    </location>
</feature>
<feature type="region of interest" description="Disordered" evidence="1">
    <location>
        <begin position="364"/>
        <end position="383"/>
    </location>
</feature>
<protein>
    <recommendedName>
        <fullName evidence="2">C3H1-type domain-containing protein</fullName>
    </recommendedName>
</protein>
<dbReference type="PROSITE" id="PS50103">
    <property type="entry name" value="ZF_C3H1"/>
    <property type="match status" value="1"/>
</dbReference>
<gene>
    <name evidence="3" type="ORF">CI610_02804</name>
</gene>
<dbReference type="PANTHER" id="PTHR35558:SF1">
    <property type="entry name" value="ENDONUCLEASE_EXONUCLEASE_PHOSPHATASE DOMAIN-CONTAINING PROTEIN"/>
    <property type="match status" value="1"/>
</dbReference>
<organism evidence="3">
    <name type="scientific">invertebrate metagenome</name>
    <dbReference type="NCBI Taxonomy" id="1711999"/>
    <lineage>
        <taxon>unclassified sequences</taxon>
        <taxon>metagenomes</taxon>
        <taxon>organismal metagenomes</taxon>
    </lineage>
</organism>
<accession>A0A2H9T4V0</accession>
<proteinExistence type="predicted"/>
<dbReference type="GO" id="GO:0046872">
    <property type="term" value="F:metal ion binding"/>
    <property type="evidence" value="ECO:0007669"/>
    <property type="project" value="InterPro"/>
</dbReference>
<feature type="region of interest" description="Disordered" evidence="1">
    <location>
        <begin position="1"/>
        <end position="44"/>
    </location>
</feature>
<sequence>MSGRGKGQPRGRKRRAPEDSNDTLNSAVSTTGGNDSNWDPNKPENWTIGELRTRLLEQNIRPPCGFTKTMLVKLYKENNTSVSDGNSDVTPPTENDLTQPGYHSRNLPSNEAMKALQAHVTRLEQLILCQNTVAVGQAPAVPGHVLTATSTTSPTSPTLEPPAVAGGIPNNYVPQPDVLLQQTGISSESLPSIEVVPQAIRQQIIEGKDVNLALLLLPSYDYDCTRYNRFTEVGGRTVPLQTDPRLCKSLTLGEFVKAFSIYRSIMCEYYPNRRQELDIYERDIVELATTYPGSVFYEYHKAFATRAAALLHQRGIKVNWAIRDNQLYTTICSGFRSNSCKLCNNMNHTEDFCPLILNGLGSSAKNHKGNNRNGDSNTDSKGRTRVIHHGKEVCNNYNDQDGCNRDNCPYLHIKKSSIKSAKTHKTNESAKQ</sequence>